<evidence type="ECO:0000313" key="8">
    <source>
        <dbReference type="Proteomes" id="UP000543419"/>
    </source>
</evidence>
<dbReference type="GO" id="GO:0005886">
    <property type="term" value="C:plasma membrane"/>
    <property type="evidence" value="ECO:0007669"/>
    <property type="project" value="UniProtKB-SubCell"/>
</dbReference>
<evidence type="ECO:0000313" key="7">
    <source>
        <dbReference type="EMBL" id="NMM99265.1"/>
    </source>
</evidence>
<gene>
    <name evidence="7" type="ORF">G1C97_2223</name>
</gene>
<comment type="subcellular location">
    <subcellularLocation>
        <location evidence="1">Cell membrane</location>
        <topology evidence="1">Multi-pass membrane protein</topology>
    </subcellularLocation>
</comment>
<feature type="transmembrane region" description="Helical" evidence="6">
    <location>
        <begin position="62"/>
        <end position="82"/>
    </location>
</feature>
<feature type="transmembrane region" description="Helical" evidence="6">
    <location>
        <begin position="16"/>
        <end position="42"/>
    </location>
</feature>
<proteinExistence type="predicted"/>
<sequence>MSFGEKTENMDNKRQFILNLVASLVAFAANLGIGFLLTPFIVQRIGAEAYGFVGLANTMVNYAALATLALNSVAGRFITVAYHRGDKKTADKYFTSTLSSNLFIIAILAVVSVPLIWNLERVINISPHLVGDVKLLFTFIVVNFLLSTISTVFTVATFIKNKLYLGSVANIAAVVVKVIVLILLFGTLPAMVWYVGLGTCAATLITFVANYVFTKRLVPELRFVRHGFSWPAIREMLAAGIWNCVIKLQQILQDGLSLLVANLMISPYLMGLLSIAQLVPTTMSSLMGTITSLFSPQQTKYYAQGRIDYLIRELKSAMRICGLFVNLIFVVLLVVGEDFIKLWQPGQDARMINILMQLTMGGFLLSGVATTLQGVPLLVNKLREYSIGWLICGAISFASMVAGVYAFPSNGIYAVAAVPQIVGFIANLTFVPIYAARCLKLSRFAFYPVYLQYIAATAIAAGVCYALRDLMNFEINSWITLIAACAICSIVVIATDMVFLLGSRERSILVNTIKEKIHRK</sequence>
<feature type="transmembrane region" description="Helical" evidence="6">
    <location>
        <begin position="137"/>
        <end position="156"/>
    </location>
</feature>
<feature type="transmembrane region" description="Helical" evidence="6">
    <location>
        <begin position="480"/>
        <end position="501"/>
    </location>
</feature>
<dbReference type="CDD" id="cd12082">
    <property type="entry name" value="MATE_like"/>
    <property type="match status" value="1"/>
</dbReference>
<feature type="transmembrane region" description="Helical" evidence="6">
    <location>
        <begin position="447"/>
        <end position="468"/>
    </location>
</feature>
<feature type="transmembrane region" description="Helical" evidence="6">
    <location>
        <begin position="413"/>
        <end position="435"/>
    </location>
</feature>
<feature type="transmembrane region" description="Helical" evidence="6">
    <location>
        <begin position="191"/>
        <end position="213"/>
    </location>
</feature>
<feature type="transmembrane region" description="Helical" evidence="6">
    <location>
        <begin position="163"/>
        <end position="185"/>
    </location>
</feature>
<keyword evidence="3 6" id="KW-0812">Transmembrane</keyword>
<dbReference type="PANTHER" id="PTHR30250">
    <property type="entry name" value="PST FAMILY PREDICTED COLANIC ACID TRANSPORTER"/>
    <property type="match status" value="1"/>
</dbReference>
<reference evidence="7 8" key="1">
    <citation type="submission" date="2020-02" db="EMBL/GenBank/DDBJ databases">
        <title>Characterization of phylogenetic diversity of novel bifidobacterial species isolated in Czech ZOOs.</title>
        <authorList>
            <person name="Lugli G.A."/>
            <person name="Vera N.B."/>
            <person name="Ventura M."/>
        </authorList>
    </citation>
    <scope>NUCLEOTIDE SEQUENCE [LARGE SCALE GENOMIC DNA]</scope>
    <source>
        <strain evidence="7 8">DSM 109959</strain>
    </source>
</reference>
<evidence type="ECO:0000256" key="5">
    <source>
        <dbReference type="ARBA" id="ARBA00023136"/>
    </source>
</evidence>
<feature type="transmembrane region" description="Helical" evidence="6">
    <location>
        <begin position="94"/>
        <end position="117"/>
    </location>
</feature>
<organism evidence="7 8">
    <name type="scientific">Bifidobacterium olomucense</name>
    <dbReference type="NCBI Taxonomy" id="2675324"/>
    <lineage>
        <taxon>Bacteria</taxon>
        <taxon>Bacillati</taxon>
        <taxon>Actinomycetota</taxon>
        <taxon>Actinomycetes</taxon>
        <taxon>Bifidobacteriales</taxon>
        <taxon>Bifidobacteriaceae</taxon>
        <taxon>Bifidobacterium</taxon>
    </lineage>
</organism>
<dbReference type="AlphaFoldDB" id="A0A7Y0EZI9"/>
<evidence type="ECO:0000256" key="2">
    <source>
        <dbReference type="ARBA" id="ARBA00022475"/>
    </source>
</evidence>
<dbReference type="PANTHER" id="PTHR30250:SF26">
    <property type="entry name" value="PSMA PROTEIN"/>
    <property type="match status" value="1"/>
</dbReference>
<evidence type="ECO:0000256" key="1">
    <source>
        <dbReference type="ARBA" id="ARBA00004651"/>
    </source>
</evidence>
<protein>
    <submittedName>
        <fullName evidence="7">Flippase</fullName>
    </submittedName>
</protein>
<feature type="transmembrane region" description="Helical" evidence="6">
    <location>
        <begin position="316"/>
        <end position="334"/>
    </location>
</feature>
<dbReference type="EMBL" id="JAAIIG010000017">
    <property type="protein sequence ID" value="NMM99265.1"/>
    <property type="molecule type" value="Genomic_DNA"/>
</dbReference>
<dbReference type="Proteomes" id="UP000543419">
    <property type="component" value="Unassembled WGS sequence"/>
</dbReference>
<keyword evidence="2" id="KW-1003">Cell membrane</keyword>
<dbReference type="InterPro" id="IPR050833">
    <property type="entry name" value="Poly_Biosynth_Transport"/>
</dbReference>
<accession>A0A7Y0EZI9</accession>
<feature type="transmembrane region" description="Helical" evidence="6">
    <location>
        <begin position="387"/>
        <end position="407"/>
    </location>
</feature>
<comment type="caution">
    <text evidence="7">The sequence shown here is derived from an EMBL/GenBank/DDBJ whole genome shotgun (WGS) entry which is preliminary data.</text>
</comment>
<keyword evidence="8" id="KW-1185">Reference proteome</keyword>
<evidence type="ECO:0000256" key="3">
    <source>
        <dbReference type="ARBA" id="ARBA00022692"/>
    </source>
</evidence>
<feature type="transmembrane region" description="Helical" evidence="6">
    <location>
        <begin position="354"/>
        <end position="375"/>
    </location>
</feature>
<name>A0A7Y0EZI9_9BIFI</name>
<evidence type="ECO:0000256" key="6">
    <source>
        <dbReference type="SAM" id="Phobius"/>
    </source>
</evidence>
<keyword evidence="4 6" id="KW-1133">Transmembrane helix</keyword>
<evidence type="ECO:0000256" key="4">
    <source>
        <dbReference type="ARBA" id="ARBA00022989"/>
    </source>
</evidence>
<keyword evidence="5 6" id="KW-0472">Membrane</keyword>